<keyword evidence="2" id="KW-0645">Protease</keyword>
<keyword evidence="2" id="KW-0121">Carboxypeptidase</keyword>
<dbReference type="SUPFAM" id="SSF49464">
    <property type="entry name" value="Carboxypeptidase regulatory domain-like"/>
    <property type="match status" value="1"/>
</dbReference>
<organism evidence="2 3">
    <name type="scientific">Lacinutrix neustonica</name>
    <dbReference type="NCBI Taxonomy" id="2980107"/>
    <lineage>
        <taxon>Bacteria</taxon>
        <taxon>Pseudomonadati</taxon>
        <taxon>Bacteroidota</taxon>
        <taxon>Flavobacteriia</taxon>
        <taxon>Flavobacteriales</taxon>
        <taxon>Flavobacteriaceae</taxon>
        <taxon>Lacinutrix</taxon>
    </lineage>
</organism>
<keyword evidence="2" id="KW-0378">Hydrolase</keyword>
<name>A0A9E8MVQ5_9FLAO</name>
<keyword evidence="1" id="KW-0732">Signal</keyword>
<sequence length="233" mass="26468">MKYRLTLLLYILALSFTQAQENNRIEVSGKIFVAVDDLENVTIYNASSNKGTITNVKGEFKLEVALHDEIRVSALQLVPFQTKVTKAVLDNRQLHILLLERVNNLGEVVLLTYGITGDLKTDIDSAKVFKPFEFSFGSFENFELPDDYHSKVDNIAVGSQNDRIAYPLNIKGIIGTLLNGLFKTKDKKRKKRADFKNKIGDAFETPTSVLSEKFEEDYFVKNFNIPEEQVRPL</sequence>
<protein>
    <submittedName>
        <fullName evidence="2">Carboxypeptidase-like regulatory domain-containing protein</fullName>
    </submittedName>
</protein>
<dbReference type="InterPro" id="IPR008969">
    <property type="entry name" value="CarboxyPept-like_regulatory"/>
</dbReference>
<evidence type="ECO:0000256" key="1">
    <source>
        <dbReference type="SAM" id="SignalP"/>
    </source>
</evidence>
<feature type="chain" id="PRO_5039639232" evidence="1">
    <location>
        <begin position="20"/>
        <end position="233"/>
    </location>
</feature>
<dbReference type="AlphaFoldDB" id="A0A9E8MVQ5"/>
<proteinExistence type="predicted"/>
<dbReference type="Proteomes" id="UP001164705">
    <property type="component" value="Chromosome"/>
</dbReference>
<dbReference type="Pfam" id="PF13715">
    <property type="entry name" value="CarbopepD_reg_2"/>
    <property type="match status" value="1"/>
</dbReference>
<keyword evidence="3" id="KW-1185">Reference proteome</keyword>
<dbReference type="EMBL" id="CP113088">
    <property type="protein sequence ID" value="WAC01497.1"/>
    <property type="molecule type" value="Genomic_DNA"/>
</dbReference>
<evidence type="ECO:0000313" key="2">
    <source>
        <dbReference type="EMBL" id="WAC01497.1"/>
    </source>
</evidence>
<dbReference type="RefSeq" id="WP_267676110.1">
    <property type="nucleotide sequence ID" value="NZ_CP113088.1"/>
</dbReference>
<feature type="signal peptide" evidence="1">
    <location>
        <begin position="1"/>
        <end position="19"/>
    </location>
</feature>
<dbReference type="GO" id="GO:0004180">
    <property type="term" value="F:carboxypeptidase activity"/>
    <property type="evidence" value="ECO:0007669"/>
    <property type="project" value="UniProtKB-KW"/>
</dbReference>
<evidence type="ECO:0000313" key="3">
    <source>
        <dbReference type="Proteomes" id="UP001164705"/>
    </source>
</evidence>
<reference evidence="2" key="1">
    <citation type="submission" date="2022-11" db="EMBL/GenBank/DDBJ databases">
        <title>Lacinutrix neustonica HL-RS19T sp. nov., isolated from the surface microlayer sample of brackish Lake Shihwa.</title>
        <authorList>
            <person name="Choi J.Y."/>
            <person name="Hwang C.Y."/>
        </authorList>
    </citation>
    <scope>NUCLEOTIDE SEQUENCE</scope>
    <source>
        <strain evidence="2">HL-RS19</strain>
    </source>
</reference>
<accession>A0A9E8MVQ5</accession>
<dbReference type="KEGG" id="lnu:N7U66_16030"/>
<gene>
    <name evidence="2" type="ORF">N7U66_16030</name>
</gene>